<gene>
    <name evidence="1" type="ORF">Rifp1Sym_dg00160</name>
</gene>
<evidence type="ECO:0000313" key="1">
    <source>
        <dbReference type="EMBL" id="EGV50390.1"/>
    </source>
</evidence>
<name>G2DG80_9GAMM</name>
<dbReference type="EMBL" id="AFOC01000086">
    <property type="protein sequence ID" value="EGV50390.1"/>
    <property type="molecule type" value="Genomic_DNA"/>
</dbReference>
<proteinExistence type="predicted"/>
<evidence type="ECO:0000313" key="2">
    <source>
        <dbReference type="Proteomes" id="UP000004491"/>
    </source>
</evidence>
<protein>
    <submittedName>
        <fullName evidence="1">Uncharacterized protein</fullName>
    </submittedName>
</protein>
<dbReference type="AlphaFoldDB" id="G2DG80"/>
<accession>G2DG80</accession>
<comment type="caution">
    <text evidence="1">The sequence shown here is derived from an EMBL/GenBank/DDBJ whole genome shotgun (WGS) entry which is preliminary data.</text>
</comment>
<sequence>MIRADTKGPLLPFKGKGGARVRVRELERRQAEIESRMRNLAREFQATFRSPRVAHLVVHHHGGYFNLRWRATTNDRRGQTFFELTTTDQGQRVLARLPPVVRPLFLRFERQRLELNLASSICQHELRRLRDYLVKLEALRACQNGNQP</sequence>
<keyword evidence="2" id="KW-1185">Reference proteome</keyword>
<reference evidence="1" key="1">
    <citation type="journal article" date="2011" name="ISME J.">
        <title>The endosymbionts of the deep-sea tubeworms Riftia pachyptila and Tevnia jerichonana share an identical physiology as revealed by proteogenomic analyses.</title>
        <authorList>
            <person name="Gardebrecht A."/>
            <person name="Markert S."/>
            <person name="Felbeck H."/>
            <person name="Thuermer A."/>
            <person name="Albrecht D."/>
            <person name="Wollherr A."/>
            <person name="Kabisch J."/>
            <person name="Lehmann R."/>
            <person name="Daniel R."/>
            <person name="Liesegang H."/>
            <person name="Hecker M."/>
            <person name="Sievert S.M."/>
            <person name="Schweder T."/>
        </authorList>
    </citation>
    <scope>NUCLEOTIDE SEQUENCE [LARGE SCALE GENOMIC DNA]</scope>
</reference>
<dbReference type="Proteomes" id="UP000004491">
    <property type="component" value="Unassembled WGS sequence"/>
</dbReference>
<organism evidence="1 2">
    <name type="scientific">endosymbiont of Riftia pachyptila</name>
    <name type="common">vent Ph05</name>
    <dbReference type="NCBI Taxonomy" id="1048808"/>
    <lineage>
        <taxon>Bacteria</taxon>
        <taxon>Pseudomonadati</taxon>
        <taxon>Pseudomonadota</taxon>
        <taxon>Gammaproteobacteria</taxon>
        <taxon>sulfur-oxidizing symbionts</taxon>
    </lineage>
</organism>